<evidence type="ECO:0000313" key="2">
    <source>
        <dbReference type="Proteomes" id="UP001141806"/>
    </source>
</evidence>
<dbReference type="Proteomes" id="UP001141806">
    <property type="component" value="Unassembled WGS sequence"/>
</dbReference>
<reference evidence="1" key="1">
    <citation type="journal article" date="2023" name="Plant J.">
        <title>The genome of the king protea, Protea cynaroides.</title>
        <authorList>
            <person name="Chang J."/>
            <person name="Duong T.A."/>
            <person name="Schoeman C."/>
            <person name="Ma X."/>
            <person name="Roodt D."/>
            <person name="Barker N."/>
            <person name="Li Z."/>
            <person name="Van de Peer Y."/>
            <person name="Mizrachi E."/>
        </authorList>
    </citation>
    <scope>NUCLEOTIDE SEQUENCE</scope>
    <source>
        <tissue evidence="1">Young leaves</tissue>
    </source>
</reference>
<name>A0A9Q0K2G3_9MAGN</name>
<accession>A0A9Q0K2G3</accession>
<comment type="caution">
    <text evidence="1">The sequence shown here is derived from an EMBL/GenBank/DDBJ whole genome shotgun (WGS) entry which is preliminary data.</text>
</comment>
<evidence type="ECO:0000313" key="1">
    <source>
        <dbReference type="EMBL" id="KAJ4959043.1"/>
    </source>
</evidence>
<dbReference type="EMBL" id="JAMYWD010000010">
    <property type="protein sequence ID" value="KAJ4959043.1"/>
    <property type="molecule type" value="Genomic_DNA"/>
</dbReference>
<gene>
    <name evidence="1" type="ORF">NE237_026154</name>
</gene>
<dbReference type="AlphaFoldDB" id="A0A9Q0K2G3"/>
<keyword evidence="2" id="KW-1185">Reference proteome</keyword>
<organism evidence="1 2">
    <name type="scientific">Protea cynaroides</name>
    <dbReference type="NCBI Taxonomy" id="273540"/>
    <lineage>
        <taxon>Eukaryota</taxon>
        <taxon>Viridiplantae</taxon>
        <taxon>Streptophyta</taxon>
        <taxon>Embryophyta</taxon>
        <taxon>Tracheophyta</taxon>
        <taxon>Spermatophyta</taxon>
        <taxon>Magnoliopsida</taxon>
        <taxon>Proteales</taxon>
        <taxon>Proteaceae</taxon>
        <taxon>Protea</taxon>
    </lineage>
</organism>
<proteinExistence type="predicted"/>
<protein>
    <submittedName>
        <fullName evidence="1">Uncharacterized protein</fullName>
    </submittedName>
</protein>
<sequence>MYEMNQFCCHIFRDRTWTSFNPVPQLPSQFPADLSRASCLPLLLTCKIPSCLTRSNSIIKKWDFCQTIFSFFLNFFSRNLSRKPISPSALSKVSVPTKKGED</sequence>